<dbReference type="Proteomes" id="UP000000644">
    <property type="component" value="Chromosome"/>
</dbReference>
<dbReference type="RefSeq" id="WP_011801653.1">
    <property type="nucleotide sequence ID" value="NC_008781.1"/>
</dbReference>
<reference evidence="2" key="1">
    <citation type="journal article" date="2009" name="Environ. Microbiol.">
        <title>The genome of Polaromonas naphthalenivorans strain CJ2, isolated from coal tar-contaminated sediment, reveals physiological and metabolic versatility and evolution through extensive horizontal gene transfer.</title>
        <authorList>
            <person name="Yagi J.M."/>
            <person name="Sims D."/>
            <person name="Brettin T."/>
            <person name="Bruce D."/>
            <person name="Madsen E.L."/>
        </authorList>
    </citation>
    <scope>NUCLEOTIDE SEQUENCE [LARGE SCALE GENOMIC DNA]</scope>
    <source>
        <strain evidence="2">CJ2</strain>
    </source>
</reference>
<dbReference type="OrthoDB" id="1551443at2"/>
<dbReference type="AlphaFoldDB" id="A1VPJ7"/>
<evidence type="ECO:0000313" key="2">
    <source>
        <dbReference type="Proteomes" id="UP000000644"/>
    </source>
</evidence>
<gene>
    <name evidence="1" type="ordered locus">Pnap_2267</name>
</gene>
<dbReference type="eggNOG" id="ENOG5032Z34">
    <property type="taxonomic scope" value="Bacteria"/>
</dbReference>
<dbReference type="KEGG" id="pna:Pnap_2267"/>
<dbReference type="EMBL" id="CP000529">
    <property type="protein sequence ID" value="ABM37575.1"/>
    <property type="molecule type" value="Genomic_DNA"/>
</dbReference>
<proteinExistence type="predicted"/>
<sequence length="181" mass="20819">MIIPANISAAHVEEFCSSLAKGEHPIDVCCQPVAGQPERECFSVVEQQVSEFGGQLVLGWAIWERTGVFIEAEFHAVWRNPDAKLIDVVPRFATFGSITFLPDANSKYNGQQVDNVRKSMVKDMDVVRFLFLAKRRFEIFNTGDLANQHGEIALPKRLYREYEKLMKEWARLERRIEARYP</sequence>
<name>A1VPJ7_POLNA</name>
<protein>
    <submittedName>
        <fullName evidence="1">Uncharacterized protein</fullName>
    </submittedName>
</protein>
<evidence type="ECO:0000313" key="1">
    <source>
        <dbReference type="EMBL" id="ABM37575.1"/>
    </source>
</evidence>
<dbReference type="STRING" id="365044.Pnap_2267"/>
<keyword evidence="2" id="KW-1185">Reference proteome</keyword>
<organism evidence="1 2">
    <name type="scientific">Polaromonas naphthalenivorans (strain CJ2)</name>
    <dbReference type="NCBI Taxonomy" id="365044"/>
    <lineage>
        <taxon>Bacteria</taxon>
        <taxon>Pseudomonadati</taxon>
        <taxon>Pseudomonadota</taxon>
        <taxon>Betaproteobacteria</taxon>
        <taxon>Burkholderiales</taxon>
        <taxon>Comamonadaceae</taxon>
        <taxon>Polaromonas</taxon>
    </lineage>
</organism>
<accession>A1VPJ7</accession>
<dbReference type="HOGENOM" id="CLU_111477_0_0_4"/>